<dbReference type="GO" id="GO:0032259">
    <property type="term" value="P:methylation"/>
    <property type="evidence" value="ECO:0007669"/>
    <property type="project" value="UniProtKB-KW"/>
</dbReference>
<dbReference type="InterPro" id="IPR002941">
    <property type="entry name" value="DNA_methylase_N4/N6"/>
</dbReference>
<organism evidence="6">
    <name type="scientific">bioreactor metagenome</name>
    <dbReference type="NCBI Taxonomy" id="1076179"/>
    <lineage>
        <taxon>unclassified sequences</taxon>
        <taxon>metagenomes</taxon>
        <taxon>ecological metagenomes</taxon>
    </lineage>
</organism>
<evidence type="ECO:0000313" key="6">
    <source>
        <dbReference type="EMBL" id="MPM15085.1"/>
    </source>
</evidence>
<feature type="region of interest" description="Disordered" evidence="4">
    <location>
        <begin position="610"/>
        <end position="632"/>
    </location>
</feature>
<dbReference type="InterPro" id="IPR001091">
    <property type="entry name" value="RM_Methyltransferase"/>
</dbReference>
<dbReference type="GO" id="GO:0008170">
    <property type="term" value="F:N-methyltransferase activity"/>
    <property type="evidence" value="ECO:0007669"/>
    <property type="project" value="InterPro"/>
</dbReference>
<evidence type="ECO:0000256" key="1">
    <source>
        <dbReference type="ARBA" id="ARBA00006594"/>
    </source>
</evidence>
<comment type="similarity">
    <text evidence="1">Belongs to the N(4)/N(6)-methyltransferase family.</text>
</comment>
<dbReference type="InterPro" id="IPR029063">
    <property type="entry name" value="SAM-dependent_MTases_sf"/>
</dbReference>
<dbReference type="EMBL" id="VSSQ01002383">
    <property type="protein sequence ID" value="MPM15085.1"/>
    <property type="molecule type" value="Genomic_DNA"/>
</dbReference>
<evidence type="ECO:0000256" key="2">
    <source>
        <dbReference type="ARBA" id="ARBA00022603"/>
    </source>
</evidence>
<dbReference type="PRINTS" id="PR00508">
    <property type="entry name" value="S21N4MTFRASE"/>
</dbReference>
<accession>A0A644XFT5</accession>
<dbReference type="AlphaFoldDB" id="A0A644XFT5"/>
<evidence type="ECO:0000256" key="3">
    <source>
        <dbReference type="ARBA" id="ARBA00022679"/>
    </source>
</evidence>
<evidence type="ECO:0000256" key="4">
    <source>
        <dbReference type="SAM" id="MobiDB-lite"/>
    </source>
</evidence>
<name>A0A644XFT5_9ZZZZ</name>
<keyword evidence="2" id="KW-0489">Methyltransferase</keyword>
<reference evidence="6" key="1">
    <citation type="submission" date="2019-08" db="EMBL/GenBank/DDBJ databases">
        <authorList>
            <person name="Kucharzyk K."/>
            <person name="Murdoch R.W."/>
            <person name="Higgins S."/>
            <person name="Loffler F."/>
        </authorList>
    </citation>
    <scope>NUCLEOTIDE SEQUENCE</scope>
</reference>
<keyword evidence="3" id="KW-0808">Transferase</keyword>
<dbReference type="SUPFAM" id="SSF53335">
    <property type="entry name" value="S-adenosyl-L-methionine-dependent methyltransferases"/>
    <property type="match status" value="1"/>
</dbReference>
<dbReference type="Pfam" id="PF01555">
    <property type="entry name" value="N6_N4_Mtase"/>
    <property type="match status" value="1"/>
</dbReference>
<dbReference type="Gene3D" id="3.40.50.150">
    <property type="entry name" value="Vaccinia Virus protein VP39"/>
    <property type="match status" value="1"/>
</dbReference>
<proteinExistence type="inferred from homology"/>
<gene>
    <name evidence="6" type="ORF">SDC9_61451</name>
</gene>
<dbReference type="GO" id="GO:0003677">
    <property type="term" value="F:DNA binding"/>
    <property type="evidence" value="ECO:0007669"/>
    <property type="project" value="InterPro"/>
</dbReference>
<sequence>MQATHSAKFQELVSKLREIFQIDRPDLDFGIYRILNSRQQEINEYLEKKLPAKVAASLAAGNTANIESVQEELKKAIDGAAALGVAAESVPKVLELKAKLAAARQGSSEYEKAVFSHLLVFFSRYYEKGDFLSLRRYKGDTYAIPYAGEEVVLHWANNDQYYTKSGESFTNYSFRLEDGRLVHFRLVAADTAKDNNKDNEKERRFTLVEAKTVTRVDEEGEEYEETLVPVEEITGDAGKKELVIYFEYKAQPKGSKQETLTAGAVETVLGHATVKARWLALEKRTPTEKKPKRTLLEKHLTDYTAKHTADYFIHKDLGGFLRRELDFYIKNEVLHLDDVQNANTFADIEQNLRMIQCLRAIAGELIVFLAQLEDFQKKLWLKKKFVMETNYCITLDRVPPSLYAEIAKNEAQIDEWEQLFAVQEAPGFTRPLTLLFLQANTNLVLDTRFFDDTFKAKLLTSIDNFDDQCDGLLVHSENFQALNLLQERYREQVKCVYIDPPYNTGGDGFAFKDSYQHSSWMTMLFDRLRLSSCLMSINAVCYTSIDDVEAFNLKKLGGLIWGENGFVVDAIWRSKDNSNNDSKKFSLDHNHTLIFSKNPKWQPARLHDETKRSHFKNPDNDPKGPYFDGNPLNSPNYRDNLIYEIVSPQGEIISPPKNGWRWSKDEIQRRIDSGEIRFTEDGRAIRRRTYLCDMDGLPPSSLWTDLEKTGHNRQAKYELLNLFPEDLFETPKPIKLVSFAAQLASLASGEELLDYFAGSGTTGHAIISLNREDGGKRKYILVEMGDYFNTILKPRIAKVVYASEWKNGKPVARNTGISHCFKYLRLESYEDALNNLKLQRSAQQTSMLDLLPEKAKNDYLVQYMLDVESKGSLLSVEDFAKPFHYTLNVSIDSAGAFAPRAVDLVETFNYLLGLRVKHTDSQKNRGFVTVEGSLPSGESCLVLWRDCETLGYEALAELCEKLAINPADSEYDVVYINGDHNIPTVLAQTAAEGGGTKTLKLRQIETEFLERMFAVEGA</sequence>
<dbReference type="PROSITE" id="PS00092">
    <property type="entry name" value="N6_MTASE"/>
    <property type="match status" value="1"/>
</dbReference>
<protein>
    <recommendedName>
        <fullName evidence="5">DNA methylase N-4/N-6 domain-containing protein</fullName>
    </recommendedName>
</protein>
<evidence type="ECO:0000259" key="5">
    <source>
        <dbReference type="Pfam" id="PF01555"/>
    </source>
</evidence>
<feature type="compositionally biased region" description="Basic and acidic residues" evidence="4">
    <location>
        <begin position="610"/>
        <end position="622"/>
    </location>
</feature>
<dbReference type="InterPro" id="IPR002052">
    <property type="entry name" value="DNA_methylase_N6_adenine_CS"/>
</dbReference>
<comment type="caution">
    <text evidence="6">The sequence shown here is derived from an EMBL/GenBank/DDBJ whole genome shotgun (WGS) entry which is preliminary data.</text>
</comment>
<feature type="domain" description="DNA methylase N-4/N-6" evidence="5">
    <location>
        <begin position="493"/>
        <end position="789"/>
    </location>
</feature>